<keyword evidence="5 6" id="KW-0413">Isomerase</keyword>
<dbReference type="SUPFAM" id="SSF54534">
    <property type="entry name" value="FKBP-like"/>
    <property type="match status" value="1"/>
</dbReference>
<comment type="catalytic activity">
    <reaction evidence="1 6 7">
        <text>[protein]-peptidylproline (omega=180) = [protein]-peptidylproline (omega=0)</text>
        <dbReference type="Rhea" id="RHEA:16237"/>
        <dbReference type="Rhea" id="RHEA-COMP:10747"/>
        <dbReference type="Rhea" id="RHEA-COMP:10748"/>
        <dbReference type="ChEBI" id="CHEBI:83833"/>
        <dbReference type="ChEBI" id="CHEBI:83834"/>
        <dbReference type="EC" id="5.2.1.8"/>
    </reaction>
</comment>
<dbReference type="GO" id="GO:0016020">
    <property type="term" value="C:membrane"/>
    <property type="evidence" value="ECO:0007669"/>
    <property type="project" value="InterPro"/>
</dbReference>
<feature type="domain" description="PPIase FKBP-type" evidence="9">
    <location>
        <begin position="145"/>
        <end position="233"/>
    </location>
</feature>
<evidence type="ECO:0000256" key="2">
    <source>
        <dbReference type="ARBA" id="ARBA00006577"/>
    </source>
</evidence>
<dbReference type="RefSeq" id="WP_105247212.1">
    <property type="nucleotide sequence ID" value="NZ_PSZM01000042.1"/>
</dbReference>
<evidence type="ECO:0000256" key="5">
    <source>
        <dbReference type="ARBA" id="ARBA00023235"/>
    </source>
</evidence>
<organism evidence="10 11">
    <name type="scientific">Apibacter adventoris</name>
    <dbReference type="NCBI Taxonomy" id="1679466"/>
    <lineage>
        <taxon>Bacteria</taxon>
        <taxon>Pseudomonadati</taxon>
        <taxon>Bacteroidota</taxon>
        <taxon>Flavobacteriia</taxon>
        <taxon>Flavobacteriales</taxon>
        <taxon>Weeksellaceae</taxon>
        <taxon>Apibacter</taxon>
    </lineage>
</organism>
<dbReference type="InterPro" id="IPR036944">
    <property type="entry name" value="PPIase_FKBP_N_sf"/>
</dbReference>
<dbReference type="InterPro" id="IPR000774">
    <property type="entry name" value="PPIase_FKBP_N"/>
</dbReference>
<comment type="caution">
    <text evidence="10">The sequence shown here is derived from an EMBL/GenBank/DDBJ whole genome shotgun (WGS) entry which is preliminary data.</text>
</comment>
<dbReference type="InterPro" id="IPR001179">
    <property type="entry name" value="PPIase_FKBP_dom"/>
</dbReference>
<dbReference type="EC" id="5.2.1.8" evidence="7"/>
<comment type="similarity">
    <text evidence="2 7">Belongs to the FKBP-type PPIase family.</text>
</comment>
<gene>
    <name evidence="10" type="ORF">C4S77_08690</name>
</gene>
<dbReference type="Pfam" id="PF00254">
    <property type="entry name" value="FKBP_C"/>
    <property type="match status" value="1"/>
</dbReference>
<dbReference type="Proteomes" id="UP000238042">
    <property type="component" value="Unassembled WGS sequence"/>
</dbReference>
<evidence type="ECO:0000256" key="8">
    <source>
        <dbReference type="SAM" id="SignalP"/>
    </source>
</evidence>
<dbReference type="Gene3D" id="1.10.287.460">
    <property type="entry name" value="Peptidyl-prolyl cis-trans isomerase, FKBP-type, N-terminal domain"/>
    <property type="match status" value="1"/>
</dbReference>
<dbReference type="GO" id="GO:0006457">
    <property type="term" value="P:protein folding"/>
    <property type="evidence" value="ECO:0007669"/>
    <property type="project" value="InterPro"/>
</dbReference>
<evidence type="ECO:0000256" key="6">
    <source>
        <dbReference type="PROSITE-ProRule" id="PRU00277"/>
    </source>
</evidence>
<dbReference type="GO" id="GO:0003755">
    <property type="term" value="F:peptidyl-prolyl cis-trans isomerase activity"/>
    <property type="evidence" value="ECO:0007669"/>
    <property type="project" value="UniProtKB-UniRule"/>
</dbReference>
<proteinExistence type="inferred from homology"/>
<feature type="chain" id="PRO_5015460472" description="Peptidyl-prolyl cis-trans isomerase" evidence="8">
    <location>
        <begin position="20"/>
        <end position="244"/>
    </location>
</feature>
<dbReference type="InterPro" id="IPR008104">
    <property type="entry name" value="INFPOTNTIATR"/>
</dbReference>
<dbReference type="PANTHER" id="PTHR43811">
    <property type="entry name" value="FKBP-TYPE PEPTIDYL-PROLYL CIS-TRANS ISOMERASE FKPA"/>
    <property type="match status" value="1"/>
</dbReference>
<dbReference type="Gene3D" id="3.10.50.40">
    <property type="match status" value="1"/>
</dbReference>
<dbReference type="InterPro" id="IPR046357">
    <property type="entry name" value="PPIase_dom_sf"/>
</dbReference>
<evidence type="ECO:0000256" key="7">
    <source>
        <dbReference type="RuleBase" id="RU003915"/>
    </source>
</evidence>
<dbReference type="PROSITE" id="PS50059">
    <property type="entry name" value="FKBP_PPIASE"/>
    <property type="match status" value="1"/>
</dbReference>
<dbReference type="EMBL" id="PSZM01000042">
    <property type="protein sequence ID" value="PQL91148.1"/>
    <property type="molecule type" value="Genomic_DNA"/>
</dbReference>
<dbReference type="PRINTS" id="PR01730">
    <property type="entry name" value="INFPOTNTIATR"/>
</dbReference>
<evidence type="ECO:0000256" key="4">
    <source>
        <dbReference type="ARBA" id="ARBA00023110"/>
    </source>
</evidence>
<dbReference type="AlphaFoldDB" id="A0A2S8A9A0"/>
<evidence type="ECO:0000313" key="10">
    <source>
        <dbReference type="EMBL" id="PQL91148.1"/>
    </source>
</evidence>
<dbReference type="OrthoDB" id="9814548at2"/>
<evidence type="ECO:0000313" key="11">
    <source>
        <dbReference type="Proteomes" id="UP000238042"/>
    </source>
</evidence>
<evidence type="ECO:0000256" key="3">
    <source>
        <dbReference type="ARBA" id="ARBA00022729"/>
    </source>
</evidence>
<keyword evidence="4 6" id="KW-0697">Rotamase</keyword>
<keyword evidence="3 8" id="KW-0732">Signal</keyword>
<evidence type="ECO:0000256" key="1">
    <source>
        <dbReference type="ARBA" id="ARBA00000971"/>
    </source>
</evidence>
<dbReference type="PANTHER" id="PTHR43811:SF19">
    <property type="entry name" value="39 KDA FK506-BINDING NUCLEAR PROTEIN"/>
    <property type="match status" value="1"/>
</dbReference>
<name>A0A2S8A9A0_9FLAO</name>
<accession>A0A2S8A9A0</accession>
<evidence type="ECO:0000259" key="9">
    <source>
        <dbReference type="PROSITE" id="PS50059"/>
    </source>
</evidence>
<feature type="signal peptide" evidence="8">
    <location>
        <begin position="1"/>
        <end position="19"/>
    </location>
</feature>
<reference evidence="10 11" key="1">
    <citation type="submission" date="2018-02" db="EMBL/GenBank/DDBJ databases">
        <title>Genome sequences of Apibacter spp., gut symbionts of Asian honey bees.</title>
        <authorList>
            <person name="Kwong W.K."/>
            <person name="Steele M.I."/>
            <person name="Moran N.A."/>
        </authorList>
    </citation>
    <scope>NUCLEOTIDE SEQUENCE [LARGE SCALE GENOMIC DNA]</scope>
    <source>
        <strain evidence="11">wkB301</strain>
    </source>
</reference>
<sequence length="244" mass="27412">MKKRIIVIALCVFSLPALAQRVTELKTDKEKLSYSLGVNIAQNLKQQNMDKDLDVKIFNQAMNDVLSGTKLVFSEDSISKFMNRYISIKREEYTKKIKELGEKNKVIGQKFLEDNKKKKGVITTASGLQYEILTKGKSVGTPKPEDIVKVKYEGRLIDGTVFDSTQNNNNGEAIEFPLNRVIKGWTEGVGLMTKGSKYRFFVPSDLAYGEREAGTKIEPNSVLIFDIELIDFKAAPKDDASEAK</sequence>
<protein>
    <recommendedName>
        <fullName evidence="7">Peptidyl-prolyl cis-trans isomerase</fullName>
        <ecNumber evidence="7">5.2.1.8</ecNumber>
    </recommendedName>
</protein>
<keyword evidence="11" id="KW-1185">Reference proteome</keyword>
<dbReference type="Pfam" id="PF01346">
    <property type="entry name" value="FKBP_N"/>
    <property type="match status" value="1"/>
</dbReference>